<protein>
    <submittedName>
        <fullName evidence="1">Uncharacterized protein</fullName>
    </submittedName>
</protein>
<dbReference type="AlphaFoldDB" id="A0A1U7LUG6"/>
<dbReference type="EMBL" id="LXFE01000215">
    <property type="protein sequence ID" value="OLL26223.1"/>
    <property type="molecule type" value="Genomic_DNA"/>
</dbReference>
<accession>A0A1U7LUG6</accession>
<proteinExistence type="predicted"/>
<dbReference type="Proteomes" id="UP000186594">
    <property type="component" value="Unassembled WGS sequence"/>
</dbReference>
<name>A0A1U7LUG6_NEOID</name>
<gene>
    <name evidence="1" type="ORF">NEOLI_002580</name>
</gene>
<evidence type="ECO:0000313" key="1">
    <source>
        <dbReference type="EMBL" id="OLL26223.1"/>
    </source>
</evidence>
<evidence type="ECO:0000313" key="2">
    <source>
        <dbReference type="Proteomes" id="UP000186594"/>
    </source>
</evidence>
<comment type="caution">
    <text evidence="1">The sequence shown here is derived from an EMBL/GenBank/DDBJ whole genome shotgun (WGS) entry which is preliminary data.</text>
</comment>
<sequence>MRKMGVSAAVRTGTVQMESTFAVERALRNVVTVIVGNATKTYADRSSVHAKYFCYFLQVILKYYHTLVHCPIFVIVSQSL</sequence>
<keyword evidence="2" id="KW-1185">Reference proteome</keyword>
<reference evidence="1 2" key="1">
    <citation type="submission" date="2016-04" db="EMBL/GenBank/DDBJ databases">
        <title>Evolutionary innovation and constraint leading to complex multicellularity in the Ascomycota.</title>
        <authorList>
            <person name="Cisse O."/>
            <person name="Nguyen A."/>
            <person name="Hewitt D.A."/>
            <person name="Jedd G."/>
            <person name="Stajich J.E."/>
        </authorList>
    </citation>
    <scope>NUCLEOTIDE SEQUENCE [LARGE SCALE GENOMIC DNA]</scope>
    <source>
        <strain evidence="1 2">DAH-3</strain>
    </source>
</reference>
<organism evidence="1 2">
    <name type="scientific">Neolecta irregularis (strain DAH-3)</name>
    <dbReference type="NCBI Taxonomy" id="1198029"/>
    <lineage>
        <taxon>Eukaryota</taxon>
        <taxon>Fungi</taxon>
        <taxon>Dikarya</taxon>
        <taxon>Ascomycota</taxon>
        <taxon>Taphrinomycotina</taxon>
        <taxon>Neolectales</taxon>
        <taxon>Neolectaceae</taxon>
        <taxon>Neolecta</taxon>
    </lineage>
</organism>